<evidence type="ECO:0000313" key="2">
    <source>
        <dbReference type="EMBL" id="RRT61399.1"/>
    </source>
</evidence>
<feature type="compositionally biased region" description="Basic residues" evidence="1">
    <location>
        <begin position="151"/>
        <end position="168"/>
    </location>
</feature>
<evidence type="ECO:0000256" key="1">
    <source>
        <dbReference type="SAM" id="MobiDB-lite"/>
    </source>
</evidence>
<name>A0A426ZBR9_ENSVE</name>
<dbReference type="Proteomes" id="UP000287651">
    <property type="component" value="Unassembled WGS sequence"/>
</dbReference>
<evidence type="ECO:0000313" key="3">
    <source>
        <dbReference type="Proteomes" id="UP000287651"/>
    </source>
</evidence>
<dbReference type="EMBL" id="AMZH03007395">
    <property type="protein sequence ID" value="RRT61399.1"/>
    <property type="molecule type" value="Genomic_DNA"/>
</dbReference>
<feature type="region of interest" description="Disordered" evidence="1">
    <location>
        <begin position="1"/>
        <end position="22"/>
    </location>
</feature>
<comment type="caution">
    <text evidence="2">The sequence shown here is derived from an EMBL/GenBank/DDBJ whole genome shotgun (WGS) entry which is preliminary data.</text>
</comment>
<proteinExistence type="predicted"/>
<accession>A0A426ZBR9</accession>
<reference evidence="2 3" key="1">
    <citation type="journal article" date="2014" name="Agronomy (Basel)">
        <title>A Draft Genome Sequence for Ensete ventricosum, the Drought-Tolerant Tree Against Hunger.</title>
        <authorList>
            <person name="Harrison J."/>
            <person name="Moore K.A."/>
            <person name="Paszkiewicz K."/>
            <person name="Jones T."/>
            <person name="Grant M."/>
            <person name="Ambacheew D."/>
            <person name="Muzemil S."/>
            <person name="Studholme D.J."/>
        </authorList>
    </citation>
    <scope>NUCLEOTIDE SEQUENCE [LARGE SCALE GENOMIC DNA]</scope>
</reference>
<feature type="region of interest" description="Disordered" evidence="1">
    <location>
        <begin position="36"/>
        <end position="168"/>
    </location>
</feature>
<protein>
    <submittedName>
        <fullName evidence="2">Uncharacterized protein</fullName>
    </submittedName>
</protein>
<dbReference type="AlphaFoldDB" id="A0A426ZBR9"/>
<feature type="compositionally biased region" description="Basic and acidic residues" evidence="1">
    <location>
        <begin position="39"/>
        <end position="71"/>
    </location>
</feature>
<feature type="compositionally biased region" description="Low complexity" evidence="1">
    <location>
        <begin position="102"/>
        <end position="111"/>
    </location>
</feature>
<sequence length="168" mass="18046">MRLREDWGYLATDDGDGGESFPQGALAAMIAQDGARPLDPVHEADQALHGRHCHGEEAEKARSEREREGNKSKMQAKIKKRNGSSGVTLQGDMVSTGSSLYGVRRPSSRSSGVGGSTKQSPAGVRRRLSACMLAESGDPEPEVPLSQGCRSNKHTSKGYKFSHHQASK</sequence>
<feature type="compositionally biased region" description="Polar residues" evidence="1">
    <location>
        <begin position="83"/>
        <end position="99"/>
    </location>
</feature>
<gene>
    <name evidence="2" type="ORF">B296_00039005</name>
</gene>
<organism evidence="2 3">
    <name type="scientific">Ensete ventricosum</name>
    <name type="common">Abyssinian banana</name>
    <name type="synonym">Musa ensete</name>
    <dbReference type="NCBI Taxonomy" id="4639"/>
    <lineage>
        <taxon>Eukaryota</taxon>
        <taxon>Viridiplantae</taxon>
        <taxon>Streptophyta</taxon>
        <taxon>Embryophyta</taxon>
        <taxon>Tracheophyta</taxon>
        <taxon>Spermatophyta</taxon>
        <taxon>Magnoliopsida</taxon>
        <taxon>Liliopsida</taxon>
        <taxon>Zingiberales</taxon>
        <taxon>Musaceae</taxon>
        <taxon>Ensete</taxon>
    </lineage>
</organism>